<dbReference type="EMBL" id="BMNZ01000009">
    <property type="protein sequence ID" value="GGN07660.1"/>
    <property type="molecule type" value="Genomic_DNA"/>
</dbReference>
<feature type="region of interest" description="Disordered" evidence="1">
    <location>
        <begin position="217"/>
        <end position="240"/>
    </location>
</feature>
<organism evidence="2 3">
    <name type="scientific">Terrabacter tumescens</name>
    <dbReference type="NCBI Taxonomy" id="60443"/>
    <lineage>
        <taxon>Bacteria</taxon>
        <taxon>Bacillati</taxon>
        <taxon>Actinomycetota</taxon>
        <taxon>Actinomycetes</taxon>
        <taxon>Micrococcales</taxon>
        <taxon>Intrasporangiaceae</taxon>
        <taxon>Terrabacter</taxon>
    </lineage>
</organism>
<gene>
    <name evidence="2" type="ORF">GCM10009721_39180</name>
</gene>
<reference evidence="3" key="1">
    <citation type="journal article" date="2019" name="Int. J. Syst. Evol. Microbiol.">
        <title>The Global Catalogue of Microorganisms (GCM) 10K type strain sequencing project: providing services to taxonomists for standard genome sequencing and annotation.</title>
        <authorList>
            <consortium name="The Broad Institute Genomics Platform"/>
            <consortium name="The Broad Institute Genome Sequencing Center for Infectious Disease"/>
            <person name="Wu L."/>
            <person name="Ma J."/>
        </authorList>
    </citation>
    <scope>NUCLEOTIDE SEQUENCE [LARGE SCALE GENOMIC DNA]</scope>
    <source>
        <strain evidence="3">JCM 1365</strain>
    </source>
</reference>
<name>A0ABQ2IEM9_9MICO</name>
<evidence type="ECO:0000256" key="1">
    <source>
        <dbReference type="SAM" id="MobiDB-lite"/>
    </source>
</evidence>
<protein>
    <recommendedName>
        <fullName evidence="4">Adenine methyltransferase</fullName>
    </recommendedName>
</protein>
<proteinExistence type="predicted"/>
<dbReference type="Pfam" id="PF05869">
    <property type="entry name" value="Dam"/>
    <property type="match status" value="1"/>
</dbReference>
<feature type="compositionally biased region" description="Basic and acidic residues" evidence="1">
    <location>
        <begin position="217"/>
        <end position="232"/>
    </location>
</feature>
<keyword evidence="3" id="KW-1185">Reference proteome</keyword>
<evidence type="ECO:0000313" key="2">
    <source>
        <dbReference type="EMBL" id="GGN07660.1"/>
    </source>
</evidence>
<dbReference type="InterPro" id="IPR008593">
    <property type="entry name" value="Dam_MeTrfase"/>
</dbReference>
<accession>A0ABQ2IEM9</accession>
<sequence>MSGNKSATTSNPAIAKVMFSSASDDWATPQAFYDEYDAEFGFVLDACSSTTNHKAPHFFALDHPDAHRRDGLTGDWAADARAHGGAVWCNPVYGRSITDWMAKAAATARAGVTVVCLVPARTDTRWFHEHVLAEGAEVRYVRGRLKFGTATTGAPFASLVIIYRGHSSAEAEEAGPDCEAGDTLDLDDEVKPQAPREHALESREGRVSRAAVLREAVRDQRLPQGERHSTREARRHRSAQSEAAVRTLAEHVARWQPFEATSPGHDASMTWSPVLGTSDGTWRRVWDLNPRGVSAWSLSRRLHSATMRTLQVRGPVFQTGRPCCTQPHPSACGRSSEVDCAPKPLQHR</sequence>
<dbReference type="Proteomes" id="UP000623461">
    <property type="component" value="Unassembled WGS sequence"/>
</dbReference>
<feature type="region of interest" description="Disordered" evidence="1">
    <location>
        <begin position="326"/>
        <end position="348"/>
    </location>
</feature>
<comment type="caution">
    <text evidence="2">The sequence shown here is derived from an EMBL/GenBank/DDBJ whole genome shotgun (WGS) entry which is preliminary data.</text>
</comment>
<evidence type="ECO:0008006" key="4">
    <source>
        <dbReference type="Google" id="ProtNLM"/>
    </source>
</evidence>
<evidence type="ECO:0000313" key="3">
    <source>
        <dbReference type="Proteomes" id="UP000623461"/>
    </source>
</evidence>